<dbReference type="AlphaFoldDB" id="A0A076KUS6"/>
<sequence length="26" mass="2894">MKISLLKIQINGLGMELRVLKPLEVG</sequence>
<reference evidence="1" key="1">
    <citation type="submission" date="2013-07" db="EMBL/GenBank/DDBJ databases">
        <title>Nephila pilipes venom gland.</title>
        <authorList>
            <person name="Huo L.J."/>
        </authorList>
    </citation>
    <scope>NUCLEOTIDE SEQUENCE</scope>
    <source>
        <tissue evidence="1">Venom gland</tissue>
    </source>
</reference>
<proteinExistence type="evidence at transcript level"/>
<dbReference type="EMBL" id="KF433426">
    <property type="protein sequence ID" value="AII97750.1"/>
    <property type="molecule type" value="mRNA"/>
</dbReference>
<accession>A0A076KUS6</accession>
<evidence type="ECO:0000313" key="1">
    <source>
        <dbReference type="EMBL" id="AII97750.1"/>
    </source>
</evidence>
<name>A0A076KUS6_NEPPI</name>
<organism evidence="1">
    <name type="scientific">Nephila pilipes</name>
    <name type="common">Giant wood spider</name>
    <name type="synonym">Nephila maculata</name>
    <dbReference type="NCBI Taxonomy" id="299642"/>
    <lineage>
        <taxon>Eukaryota</taxon>
        <taxon>Metazoa</taxon>
        <taxon>Ecdysozoa</taxon>
        <taxon>Arthropoda</taxon>
        <taxon>Chelicerata</taxon>
        <taxon>Arachnida</taxon>
        <taxon>Araneae</taxon>
        <taxon>Araneomorphae</taxon>
        <taxon>Entelegynae</taxon>
        <taxon>Araneoidea</taxon>
        <taxon>Nephilidae</taxon>
        <taxon>Nephila</taxon>
    </lineage>
</organism>
<protein>
    <submittedName>
        <fullName evidence="1">BLTX367</fullName>
    </submittedName>
</protein>